<dbReference type="HOGENOM" id="CLU_1321346_0_0_1"/>
<organism evidence="2 3">
    <name type="scientific">Piloderma croceum (strain F 1598)</name>
    <dbReference type="NCBI Taxonomy" id="765440"/>
    <lineage>
        <taxon>Eukaryota</taxon>
        <taxon>Fungi</taxon>
        <taxon>Dikarya</taxon>
        <taxon>Basidiomycota</taxon>
        <taxon>Agaricomycotina</taxon>
        <taxon>Agaricomycetes</taxon>
        <taxon>Agaricomycetidae</taxon>
        <taxon>Atheliales</taxon>
        <taxon>Atheliaceae</taxon>
        <taxon>Piloderma</taxon>
    </lineage>
</organism>
<reference evidence="2 3" key="1">
    <citation type="submission" date="2014-04" db="EMBL/GenBank/DDBJ databases">
        <authorList>
            <consortium name="DOE Joint Genome Institute"/>
            <person name="Kuo A."/>
            <person name="Tarkka M."/>
            <person name="Buscot F."/>
            <person name="Kohler A."/>
            <person name="Nagy L.G."/>
            <person name="Floudas D."/>
            <person name="Copeland A."/>
            <person name="Barry K.W."/>
            <person name="Cichocki N."/>
            <person name="Veneault-Fourrey C."/>
            <person name="LaButti K."/>
            <person name="Lindquist E.A."/>
            <person name="Lipzen A."/>
            <person name="Lundell T."/>
            <person name="Morin E."/>
            <person name="Murat C."/>
            <person name="Sun H."/>
            <person name="Tunlid A."/>
            <person name="Henrissat B."/>
            <person name="Grigoriev I.V."/>
            <person name="Hibbett D.S."/>
            <person name="Martin F."/>
            <person name="Nordberg H.P."/>
            <person name="Cantor M.N."/>
            <person name="Hua S.X."/>
        </authorList>
    </citation>
    <scope>NUCLEOTIDE SEQUENCE [LARGE SCALE GENOMIC DNA]</scope>
    <source>
        <strain evidence="2 3">F 1598</strain>
    </source>
</reference>
<protein>
    <submittedName>
        <fullName evidence="2">Uncharacterized protein</fullName>
    </submittedName>
</protein>
<evidence type="ECO:0000313" key="2">
    <source>
        <dbReference type="EMBL" id="KIM73962.1"/>
    </source>
</evidence>
<accession>A0A0C3B9G0</accession>
<name>A0A0C3B9G0_PILCF</name>
<reference evidence="3" key="2">
    <citation type="submission" date="2015-01" db="EMBL/GenBank/DDBJ databases">
        <title>Evolutionary Origins and Diversification of the Mycorrhizal Mutualists.</title>
        <authorList>
            <consortium name="DOE Joint Genome Institute"/>
            <consortium name="Mycorrhizal Genomics Consortium"/>
            <person name="Kohler A."/>
            <person name="Kuo A."/>
            <person name="Nagy L.G."/>
            <person name="Floudas D."/>
            <person name="Copeland A."/>
            <person name="Barry K.W."/>
            <person name="Cichocki N."/>
            <person name="Veneault-Fourrey C."/>
            <person name="LaButti K."/>
            <person name="Lindquist E.A."/>
            <person name="Lipzen A."/>
            <person name="Lundell T."/>
            <person name="Morin E."/>
            <person name="Murat C."/>
            <person name="Riley R."/>
            <person name="Ohm R."/>
            <person name="Sun H."/>
            <person name="Tunlid A."/>
            <person name="Henrissat B."/>
            <person name="Grigoriev I.V."/>
            <person name="Hibbett D.S."/>
            <person name="Martin F."/>
        </authorList>
    </citation>
    <scope>NUCLEOTIDE SEQUENCE [LARGE SCALE GENOMIC DNA]</scope>
    <source>
        <strain evidence="3">F 1598</strain>
    </source>
</reference>
<dbReference type="Proteomes" id="UP000054166">
    <property type="component" value="Unassembled WGS sequence"/>
</dbReference>
<feature type="compositionally biased region" description="Basic and acidic residues" evidence="1">
    <location>
        <begin position="32"/>
        <end position="42"/>
    </location>
</feature>
<feature type="compositionally biased region" description="Polar residues" evidence="1">
    <location>
        <begin position="75"/>
        <end position="84"/>
    </location>
</feature>
<feature type="compositionally biased region" description="Polar residues" evidence="1">
    <location>
        <begin position="1"/>
        <end position="17"/>
    </location>
</feature>
<feature type="region of interest" description="Disordered" evidence="1">
    <location>
        <begin position="1"/>
        <end position="84"/>
    </location>
</feature>
<gene>
    <name evidence="2" type="ORF">PILCRDRAFT_715303</name>
</gene>
<dbReference type="AlphaFoldDB" id="A0A0C3B9G0"/>
<feature type="compositionally biased region" description="Pro residues" evidence="1">
    <location>
        <begin position="132"/>
        <end position="141"/>
    </location>
</feature>
<feature type="region of interest" description="Disordered" evidence="1">
    <location>
        <begin position="97"/>
        <end position="180"/>
    </location>
</feature>
<sequence length="208" mass="22005">MDQDMATSSPGPEVQQQPEPRPAPGPLPAGEDDSKMDVDLESKTTTPPAQPPAPPPSHSPFRRPPDEEPMLSADNPASSSNVPSISYVKLKPVSIPEAPVSSTAESQPKIGSLPEAEPETGGMNTESESPLPTLPPQPLPPSESQELEPRLDQATPTSQSPPIAISEGPQGTVAQERPLNVTDALRTSMLSRSSSRTSRTCIIISWIL</sequence>
<evidence type="ECO:0000313" key="3">
    <source>
        <dbReference type="Proteomes" id="UP000054166"/>
    </source>
</evidence>
<keyword evidence="3" id="KW-1185">Reference proteome</keyword>
<evidence type="ECO:0000256" key="1">
    <source>
        <dbReference type="SAM" id="MobiDB-lite"/>
    </source>
</evidence>
<dbReference type="InParanoid" id="A0A0C3B9G0"/>
<dbReference type="EMBL" id="KN833069">
    <property type="protein sequence ID" value="KIM73962.1"/>
    <property type="molecule type" value="Genomic_DNA"/>
</dbReference>
<feature type="compositionally biased region" description="Pro residues" evidence="1">
    <location>
        <begin position="48"/>
        <end position="58"/>
    </location>
</feature>
<proteinExistence type="predicted"/>